<evidence type="ECO:0000259" key="5">
    <source>
        <dbReference type="PROSITE" id="PS50931"/>
    </source>
</evidence>
<evidence type="ECO:0000256" key="3">
    <source>
        <dbReference type="ARBA" id="ARBA00023125"/>
    </source>
</evidence>
<dbReference type="GO" id="GO:0000976">
    <property type="term" value="F:transcription cis-regulatory region binding"/>
    <property type="evidence" value="ECO:0007669"/>
    <property type="project" value="TreeGrafter"/>
</dbReference>
<sequence>MNLVWLEDFQALAASGNFSRAAEARHASQPAFSRRIRGLEEWLGSDLFDRTSQPARLTATGEWFQPIAEDLLARVRRLPSEARAVAGSNATTLRLAATHALSFTFVPHWLQSLEAHTVQGSIRLLSDVLAQCETLLEQGQVQFLVAHARAGQDTRGVPSLVIGRDMLLPVSAPNAPRRALLQFSEESGLGRILRQELGAELSALQAVFTAHLASVLKSMALEAKGIAWLPLSLVQDDLDSGRLQDADGPSNWRVPLEIRLYRRTAALSAHAEGFWQAACELAAASAASGSDATASAAAQAPMR</sequence>
<dbReference type="Proteomes" id="UP000297564">
    <property type="component" value="Unassembled WGS sequence"/>
</dbReference>
<comment type="similarity">
    <text evidence="1">Belongs to the LysR transcriptional regulatory family.</text>
</comment>
<protein>
    <submittedName>
        <fullName evidence="6">LysR family transcriptional regulator</fullName>
    </submittedName>
</protein>
<evidence type="ECO:0000256" key="2">
    <source>
        <dbReference type="ARBA" id="ARBA00023015"/>
    </source>
</evidence>
<dbReference type="SUPFAM" id="SSF53850">
    <property type="entry name" value="Periplasmic binding protein-like II"/>
    <property type="match status" value="1"/>
</dbReference>
<dbReference type="GO" id="GO:0003700">
    <property type="term" value="F:DNA-binding transcription factor activity"/>
    <property type="evidence" value="ECO:0007669"/>
    <property type="project" value="InterPro"/>
</dbReference>
<dbReference type="InterPro" id="IPR036390">
    <property type="entry name" value="WH_DNA-bd_sf"/>
</dbReference>
<evidence type="ECO:0000313" key="6">
    <source>
        <dbReference type="EMBL" id="TFZ03467.1"/>
    </source>
</evidence>
<proteinExistence type="inferred from homology"/>
<keyword evidence="3" id="KW-0238">DNA-binding</keyword>
<keyword evidence="2" id="KW-0805">Transcription regulation</keyword>
<organism evidence="6 7">
    <name type="scientific">Ramlibacter rhizophilus</name>
    <dbReference type="NCBI Taxonomy" id="1781167"/>
    <lineage>
        <taxon>Bacteria</taxon>
        <taxon>Pseudomonadati</taxon>
        <taxon>Pseudomonadota</taxon>
        <taxon>Betaproteobacteria</taxon>
        <taxon>Burkholderiales</taxon>
        <taxon>Comamonadaceae</taxon>
        <taxon>Ramlibacter</taxon>
    </lineage>
</organism>
<dbReference type="InterPro" id="IPR036388">
    <property type="entry name" value="WH-like_DNA-bd_sf"/>
</dbReference>
<dbReference type="PANTHER" id="PTHR30126:SF2">
    <property type="entry name" value="HTH-TYPE TRANSCRIPTIONAL REGULATOR YJIE"/>
    <property type="match status" value="1"/>
</dbReference>
<dbReference type="EMBL" id="SMLL01000002">
    <property type="protein sequence ID" value="TFZ03467.1"/>
    <property type="molecule type" value="Genomic_DNA"/>
</dbReference>
<evidence type="ECO:0000313" key="7">
    <source>
        <dbReference type="Proteomes" id="UP000297564"/>
    </source>
</evidence>
<dbReference type="SUPFAM" id="SSF46785">
    <property type="entry name" value="Winged helix' DNA-binding domain"/>
    <property type="match status" value="1"/>
</dbReference>
<dbReference type="PROSITE" id="PS50931">
    <property type="entry name" value="HTH_LYSR"/>
    <property type="match status" value="1"/>
</dbReference>
<dbReference type="Gene3D" id="1.10.10.10">
    <property type="entry name" value="Winged helix-like DNA-binding domain superfamily/Winged helix DNA-binding domain"/>
    <property type="match status" value="1"/>
</dbReference>
<dbReference type="PRINTS" id="PR00039">
    <property type="entry name" value="HTHLYSR"/>
</dbReference>
<dbReference type="AlphaFoldDB" id="A0A4Z0BVW8"/>
<name>A0A4Z0BVW8_9BURK</name>
<dbReference type="InterPro" id="IPR005119">
    <property type="entry name" value="LysR_subst-bd"/>
</dbReference>
<dbReference type="InterPro" id="IPR000847">
    <property type="entry name" value="LysR_HTH_N"/>
</dbReference>
<keyword evidence="4" id="KW-0804">Transcription</keyword>
<accession>A0A4Z0BVW8</accession>
<dbReference type="Pfam" id="PF00126">
    <property type="entry name" value="HTH_1"/>
    <property type="match status" value="1"/>
</dbReference>
<dbReference type="OrthoDB" id="8715249at2"/>
<comment type="caution">
    <text evidence="6">The sequence shown here is derived from an EMBL/GenBank/DDBJ whole genome shotgun (WGS) entry which is preliminary data.</text>
</comment>
<dbReference type="RefSeq" id="WP_135284266.1">
    <property type="nucleotide sequence ID" value="NZ_SMLL01000002.1"/>
</dbReference>
<keyword evidence="7" id="KW-1185">Reference proteome</keyword>
<evidence type="ECO:0000256" key="4">
    <source>
        <dbReference type="ARBA" id="ARBA00023163"/>
    </source>
</evidence>
<reference evidence="6 7" key="1">
    <citation type="submission" date="2019-03" db="EMBL/GenBank/DDBJ databases">
        <title>Ramlibacter rhizophilus CCTCC AB2015357, whole genome shotgun sequence.</title>
        <authorList>
            <person name="Zhang X."/>
            <person name="Feng G."/>
            <person name="Zhu H."/>
        </authorList>
    </citation>
    <scope>NUCLEOTIDE SEQUENCE [LARGE SCALE GENOMIC DNA]</scope>
    <source>
        <strain evidence="6 7">CCTCC AB2015357</strain>
    </source>
</reference>
<dbReference type="PANTHER" id="PTHR30126">
    <property type="entry name" value="HTH-TYPE TRANSCRIPTIONAL REGULATOR"/>
    <property type="match status" value="1"/>
</dbReference>
<gene>
    <name evidence="6" type="ORF">EZ242_06230</name>
</gene>
<feature type="domain" description="HTH lysR-type" evidence="5">
    <location>
        <begin position="1"/>
        <end position="58"/>
    </location>
</feature>
<dbReference type="Pfam" id="PF03466">
    <property type="entry name" value="LysR_substrate"/>
    <property type="match status" value="1"/>
</dbReference>
<evidence type="ECO:0000256" key="1">
    <source>
        <dbReference type="ARBA" id="ARBA00009437"/>
    </source>
</evidence>